<name>A0ACC3YQ26_COLTU</name>
<reference evidence="1 2" key="1">
    <citation type="journal article" date="2020" name="Phytopathology">
        <title>Genome Sequence Resources of Colletotrichum truncatum, C. plurivorum, C. musicola, and C. sojae: Four Species Pathogenic to Soybean (Glycine max).</title>
        <authorList>
            <person name="Rogerio F."/>
            <person name="Boufleur T.R."/>
            <person name="Ciampi-Guillardi M."/>
            <person name="Sukno S.A."/>
            <person name="Thon M.R."/>
            <person name="Massola Junior N.S."/>
            <person name="Baroncelli R."/>
        </authorList>
    </citation>
    <scope>NUCLEOTIDE SEQUENCE [LARGE SCALE GENOMIC DNA]</scope>
    <source>
        <strain evidence="1 2">CMES1059</strain>
    </source>
</reference>
<comment type="caution">
    <text evidence="1">The sequence shown here is derived from an EMBL/GenBank/DDBJ whole genome shotgun (WGS) entry which is preliminary data.</text>
</comment>
<keyword evidence="2" id="KW-1185">Reference proteome</keyword>
<gene>
    <name evidence="1" type="ORF">CTRU02_210807</name>
</gene>
<accession>A0ACC3YQ26</accession>
<proteinExistence type="predicted"/>
<evidence type="ECO:0000313" key="2">
    <source>
        <dbReference type="Proteomes" id="UP000805649"/>
    </source>
</evidence>
<organism evidence="1 2">
    <name type="scientific">Colletotrichum truncatum</name>
    <name type="common">Anthracnose fungus</name>
    <name type="synonym">Colletotrichum capsici</name>
    <dbReference type="NCBI Taxonomy" id="5467"/>
    <lineage>
        <taxon>Eukaryota</taxon>
        <taxon>Fungi</taxon>
        <taxon>Dikarya</taxon>
        <taxon>Ascomycota</taxon>
        <taxon>Pezizomycotina</taxon>
        <taxon>Sordariomycetes</taxon>
        <taxon>Hypocreomycetidae</taxon>
        <taxon>Glomerellales</taxon>
        <taxon>Glomerellaceae</taxon>
        <taxon>Colletotrichum</taxon>
        <taxon>Colletotrichum truncatum species complex</taxon>
    </lineage>
</organism>
<dbReference type="Proteomes" id="UP000805649">
    <property type="component" value="Unassembled WGS sequence"/>
</dbReference>
<dbReference type="EMBL" id="VUJX02000007">
    <property type="protein sequence ID" value="KAL0934008.1"/>
    <property type="molecule type" value="Genomic_DNA"/>
</dbReference>
<protein>
    <submittedName>
        <fullName evidence="1">AAA family ATPase</fullName>
    </submittedName>
</protein>
<sequence length="1135" mass="127878">MSSTDGSSFISEHDIHDDTESKATTPSASPRKINDVNESLEAGEAENVEQLHNNDRSVSERGSEAGDEDDDGSGDSRASHHSIAWRLRNVASDLRELTAGPIVPVNTDTENLKILMSHLNMLEWISSLLKEVPSRSNSVVSIIAERVKCVPELRGYKFQQWVPPPPAPPYFRKDSNTPAIAFLTEEPQFYTRGTPHSPFRTSQLSSSNFNQPSRPHGVGYLPPQIRVNSLPVMRILSTVTGGLLNAAPHADMNIYRPYKVLVYFEKRIRSELAFLGEQCAEAARETEEANAAAASHVKSDDEKQGKPESDSDSVASVESDTSQNIPGRYSVPEYLLFQPAQWRHHTLDLLQEAKADLGILIEFMDKYVFPLRKALKEEADMRVHFNELWHLYVPGSLVYVRDPGVPQKLWRVIQGTGGNRTPLVRPPENSHVSHLKLGASYGNNKLDPLILDCYYVDFDGTHFVRVLKKFRIEEFKELTAIKGLPILPINVAESEDLINIEESRQRGFDFIACTRPTYRYFRGRSLCYEPEGNVMRRPEKETIGSLEVLSESIESPVVVDFERCLQMVPDWRPCKVPMELTTPYKDSPPPPSNLDDERNWDVRMAEEVLNYTDQSQTLEWHSRTPPSGEEVLLLPGRVFAYVLRTRRWASLPLAIGKPDEEGNSLTLMEPDPSAWDLLQIDQRHRSIIESMMATHFRKKKSERRQFDLIQDKGKGLIVLLHGVPGVGKTSTAETVAQYYNKPLLPITCGDLGMTPAEVEANLQSSFQLAQAWDCVLLLDEADVFLAERSQDNIERNALVSVFLRVMEYYEGILFLTTNKVGSFDEAFKSRMSMALYYPPLTQDQTEKIWVVQIERTERLSIEAAPEDKSQHVKFNRLDIMTLAKELWSLQQARPDFKPVWNGRQIRNAFQTAVALAEWHQQENKIPGPVIVKREHFEKVALVSNEFNAYLWTVKHRRGDDVLNWKKEHRFDQFDRYQSGWGGPGFGQQQPSQPGFGAWDNSQQSGMMGFGSQSGLGIGGFGNNNMQNQTGFINPQSWQSGLGGIGRGNMGVGNPGVGSSGMASNLGSGLQVVPGQNLTSQTTEQQQQQLQQQQLQQLQQLQQQQQQQQSQTNLQPGGPMQAMFGQSTTQPRSTGW</sequence>
<evidence type="ECO:0000313" key="1">
    <source>
        <dbReference type="EMBL" id="KAL0934008.1"/>
    </source>
</evidence>